<dbReference type="AlphaFoldDB" id="A0A409YWY8"/>
<comment type="caution">
    <text evidence="3">The sequence shown here is derived from an EMBL/GenBank/DDBJ whole genome shotgun (WGS) entry which is preliminary data.</text>
</comment>
<sequence length="1089" mass="121993">MNDNSNELVMEPEIHDMLRNYSCANYTTSYILFTEAFTTEFILNLKTLPLVDFGCLTVLPDPYSTLSQILSLSTLPAYDEEPQTTKDGLAYLKRELAIRGAKPKPRTFNDGPEITPPPERFLPIVTRKSQKKTPLFNKSMNTFRTESAAALFESQNIVRMEEPEEAPLIAEEILELGFKLEENTATSVRALLQSTANMVRPYKGWKNPHIDPKTMSSFPEKPYYIPPEEFCPMFPRVPPVKKKVASKKKSVSFAFPLEELGVSLGPVSNPPSTPDLYRENLVIVDGWETILSSPLSTSSTQEDEIDELDPISMPSTPLTEPLALEEIIIPVEIPRSRQIGGTQGLTPHLLKNQTQPKVDGSPEAQPPENQTNSPNSSMVGHASSRVASKAGKGPYDLSDDLDEDLRRIYADQPSPHKLILNEHLDDINSMMEVPDLPEPNIHGPNPDFLLPTSFSRMVKPKDDQLEGGSSKRMDHFSFLEKAKGQRALAISLSWVSFTTTEKLPTIPQIVGVDEIDVLGRIQPEVERVLAPLLVNEDHTPIGDQVARQDDYESTYVPPSWDGDFQLLLNRQELKRIAKRNGDAHISSDRDEGNDNPDDATSHAHKRPRLDDQPQPRQPQRVLASQDLPPSSPPLLTPSDDSGIVINDKIRTSDYQERTPPPNGQYIQDQPPFSSYLSYTTGSPQSLRPNDVAQATQLDYDYRDYDDLMDFEAETFMPLSMESYPLNAAPPVEQPIPPWEDPSIERPKAPEAAPPFHESLIPLENSRLAQNSLISVFDFARLRGKRVSAPVAPIEQAPAPQPDVEHPIAPCRAPAEIVDKNTLRLPDLKLQPASGHRYLGSLDLIQKRGLVLALQSPHNQVDIAERESLDGADLVLDPYSAIIFFSLFTLPARSEAYLARVCAQSWKYKTIYVIFEAFPESWARLTNKRDEVSEVSAYTPHIMKAIRRFRRDVEVAAACGTRDAGCGVKYAFADTVDEAAEYVRMCGDIAEKEDVTDGQLWTLEREWMLWKDQHDEERELANADGMNPFSAALLLCNDSLDALINMSPEHRLEQYADYIGREAVVKLNASIQERLASLQEELEISTSDIH</sequence>
<feature type="compositionally biased region" description="Basic and acidic residues" evidence="2">
    <location>
        <begin position="647"/>
        <end position="656"/>
    </location>
</feature>
<protein>
    <submittedName>
        <fullName evidence="3">Uncharacterized protein</fullName>
    </submittedName>
</protein>
<accession>A0A409YWY8</accession>
<organism evidence="3 4">
    <name type="scientific">Panaeolus cyanescens</name>
    <dbReference type="NCBI Taxonomy" id="181874"/>
    <lineage>
        <taxon>Eukaryota</taxon>
        <taxon>Fungi</taxon>
        <taxon>Dikarya</taxon>
        <taxon>Basidiomycota</taxon>
        <taxon>Agaricomycotina</taxon>
        <taxon>Agaricomycetes</taxon>
        <taxon>Agaricomycetidae</taxon>
        <taxon>Agaricales</taxon>
        <taxon>Agaricineae</taxon>
        <taxon>Galeropsidaceae</taxon>
        <taxon>Panaeolus</taxon>
    </lineage>
</organism>
<evidence type="ECO:0000313" key="4">
    <source>
        <dbReference type="Proteomes" id="UP000284842"/>
    </source>
</evidence>
<feature type="compositionally biased region" description="Polar residues" evidence="2">
    <location>
        <begin position="664"/>
        <end position="688"/>
    </location>
</feature>
<keyword evidence="4" id="KW-1185">Reference proteome</keyword>
<evidence type="ECO:0000256" key="2">
    <source>
        <dbReference type="SAM" id="MobiDB-lite"/>
    </source>
</evidence>
<dbReference type="InParanoid" id="A0A409YWY8"/>
<reference evidence="3 4" key="1">
    <citation type="journal article" date="2018" name="Evol. Lett.">
        <title>Horizontal gene cluster transfer increased hallucinogenic mushroom diversity.</title>
        <authorList>
            <person name="Reynolds H.T."/>
            <person name="Vijayakumar V."/>
            <person name="Gluck-Thaler E."/>
            <person name="Korotkin H.B."/>
            <person name="Matheny P.B."/>
            <person name="Slot J.C."/>
        </authorList>
    </citation>
    <scope>NUCLEOTIDE SEQUENCE [LARGE SCALE GENOMIC DNA]</scope>
    <source>
        <strain evidence="3 4">2629</strain>
    </source>
</reference>
<feature type="region of interest" description="Disordered" evidence="2">
    <location>
        <begin position="294"/>
        <end position="317"/>
    </location>
</feature>
<proteinExistence type="predicted"/>
<dbReference type="Proteomes" id="UP000284842">
    <property type="component" value="Unassembled WGS sequence"/>
</dbReference>
<evidence type="ECO:0000256" key="1">
    <source>
        <dbReference type="SAM" id="Coils"/>
    </source>
</evidence>
<gene>
    <name evidence="3" type="ORF">CVT24_006881</name>
</gene>
<name>A0A409YWY8_9AGAR</name>
<feature type="compositionally biased region" description="Polar residues" evidence="2">
    <location>
        <begin position="367"/>
        <end position="378"/>
    </location>
</feature>
<feature type="coiled-coil region" evidence="1">
    <location>
        <begin position="1060"/>
        <end position="1087"/>
    </location>
</feature>
<dbReference type="STRING" id="181874.A0A409YWY8"/>
<dbReference type="OrthoDB" id="2422840at2759"/>
<feature type="compositionally biased region" description="Low complexity" evidence="2">
    <location>
        <begin position="614"/>
        <end position="628"/>
    </location>
</feature>
<keyword evidence="1" id="KW-0175">Coiled coil</keyword>
<feature type="region of interest" description="Disordered" evidence="2">
    <location>
        <begin position="580"/>
        <end position="688"/>
    </location>
</feature>
<dbReference type="EMBL" id="NHTK01000439">
    <property type="protein sequence ID" value="PPR07512.1"/>
    <property type="molecule type" value="Genomic_DNA"/>
</dbReference>
<feature type="compositionally biased region" description="Basic and acidic residues" evidence="2">
    <location>
        <begin position="580"/>
        <end position="592"/>
    </location>
</feature>
<feature type="region of interest" description="Disordered" evidence="2">
    <location>
        <begin position="338"/>
        <end position="398"/>
    </location>
</feature>
<evidence type="ECO:0000313" key="3">
    <source>
        <dbReference type="EMBL" id="PPR07512.1"/>
    </source>
</evidence>